<accession>A0A8E6B3E9</accession>
<dbReference type="KEGG" id="tsph:KIH39_19430"/>
<keyword evidence="1" id="KW-0472">Membrane</keyword>
<name>A0A8E6B3E9_9BACT</name>
<proteinExistence type="predicted"/>
<dbReference type="EMBL" id="CP074694">
    <property type="protein sequence ID" value="QVL31006.1"/>
    <property type="molecule type" value="Genomic_DNA"/>
</dbReference>
<dbReference type="AlphaFoldDB" id="A0A8E6B3E9"/>
<keyword evidence="1" id="KW-1133">Transmembrane helix</keyword>
<dbReference type="RefSeq" id="WP_213494888.1">
    <property type="nucleotide sequence ID" value="NZ_CP074694.1"/>
</dbReference>
<organism evidence="2 3">
    <name type="scientific">Telmatocola sphagniphila</name>
    <dbReference type="NCBI Taxonomy" id="1123043"/>
    <lineage>
        <taxon>Bacteria</taxon>
        <taxon>Pseudomonadati</taxon>
        <taxon>Planctomycetota</taxon>
        <taxon>Planctomycetia</taxon>
        <taxon>Gemmatales</taxon>
        <taxon>Gemmataceae</taxon>
    </lineage>
</organism>
<evidence type="ECO:0000313" key="2">
    <source>
        <dbReference type="EMBL" id="QVL31006.1"/>
    </source>
</evidence>
<sequence length="76" mass="9003">MLNDRDYFFAHVDNKYYSLTISERNGEWGKTLQQIRKATGCILGSVWLAFWLTFLVWRFPLKEENQTLPETVSTDL</sequence>
<dbReference type="Proteomes" id="UP000676194">
    <property type="component" value="Chromosome"/>
</dbReference>
<evidence type="ECO:0000256" key="1">
    <source>
        <dbReference type="SAM" id="Phobius"/>
    </source>
</evidence>
<gene>
    <name evidence="2" type="ORF">KIH39_19430</name>
</gene>
<reference evidence="2" key="1">
    <citation type="submission" date="2021-05" db="EMBL/GenBank/DDBJ databases">
        <title>Complete genome sequence of the cellulolytic planctomycete Telmatocola sphagniphila SP2T and characterization of the first cellulase from planctomycetes.</title>
        <authorList>
            <person name="Rakitin A.L."/>
            <person name="Beletsky A.V."/>
            <person name="Naumoff D.G."/>
            <person name="Kulichevskaya I.S."/>
            <person name="Mardanov A.V."/>
            <person name="Ravin N.V."/>
            <person name="Dedysh S.N."/>
        </authorList>
    </citation>
    <scope>NUCLEOTIDE SEQUENCE</scope>
    <source>
        <strain evidence="2">SP2T</strain>
    </source>
</reference>
<feature type="transmembrane region" description="Helical" evidence="1">
    <location>
        <begin position="40"/>
        <end position="59"/>
    </location>
</feature>
<evidence type="ECO:0000313" key="3">
    <source>
        <dbReference type="Proteomes" id="UP000676194"/>
    </source>
</evidence>
<keyword evidence="1" id="KW-0812">Transmembrane</keyword>
<protein>
    <submittedName>
        <fullName evidence="2">Uncharacterized protein</fullName>
    </submittedName>
</protein>
<keyword evidence="3" id="KW-1185">Reference proteome</keyword>